<dbReference type="Proteomes" id="UP001145114">
    <property type="component" value="Unassembled WGS sequence"/>
</dbReference>
<keyword evidence="2" id="KW-1185">Reference proteome</keyword>
<dbReference type="EC" id="2.7.11.25" evidence="1"/>
<keyword evidence="1" id="KW-0418">Kinase</keyword>
<keyword evidence="1" id="KW-0808">Transferase</keyword>
<accession>A0ACC1HB19</accession>
<sequence length="299" mass="32881">MSLKFSLWLIERKLQRSSARPIALELEVMESEWDRLTKVAKDINGGTHEVINQFCYLAQEIIRRFARLIENDMNGPKNYYEMHSRGLAKWFSATTKALQSRLHKLQGLIRFLSNALANSLDVRFTSAQGVLDMLAGAKFLLVDAKGEWKQRGTYLVASSGMAACPAFAAELMASPAIDRSLLDEKYNECYLIVIQVDSAAEGNVVWRGKTLESLPSGIAHIDLEIPAGTMRIISAGSSRLEEHSKKLGEIFGVELFPLFKFGSQANNSSFAKGGSSNGNGGKDGKLGIGPDGRRHSSSH</sequence>
<dbReference type="EMBL" id="JAMZIH010008341">
    <property type="protein sequence ID" value="KAJ1672462.1"/>
    <property type="molecule type" value="Genomic_DNA"/>
</dbReference>
<organism evidence="1 2">
    <name type="scientific">Spiromyces aspiralis</name>
    <dbReference type="NCBI Taxonomy" id="68401"/>
    <lineage>
        <taxon>Eukaryota</taxon>
        <taxon>Fungi</taxon>
        <taxon>Fungi incertae sedis</taxon>
        <taxon>Zoopagomycota</taxon>
        <taxon>Kickxellomycotina</taxon>
        <taxon>Kickxellomycetes</taxon>
        <taxon>Kickxellales</taxon>
        <taxon>Kickxellaceae</taxon>
        <taxon>Spiromyces</taxon>
    </lineage>
</organism>
<protein>
    <submittedName>
        <fullName evidence="1">Suppressor of Sensor Kinase (SLN1)</fullName>
        <ecNumber evidence="1">2.7.11.25</ecNumber>
    </submittedName>
</protein>
<evidence type="ECO:0000313" key="1">
    <source>
        <dbReference type="EMBL" id="KAJ1672462.1"/>
    </source>
</evidence>
<comment type="caution">
    <text evidence="1">The sequence shown here is derived from an EMBL/GenBank/DDBJ whole genome shotgun (WGS) entry which is preliminary data.</text>
</comment>
<name>A0ACC1HB19_9FUNG</name>
<gene>
    <name evidence="1" type="primary">SSK2_4</name>
    <name evidence="1" type="ORF">EV182_007126</name>
</gene>
<reference evidence="1" key="1">
    <citation type="submission" date="2022-06" db="EMBL/GenBank/DDBJ databases">
        <title>Phylogenomic reconstructions and comparative analyses of Kickxellomycotina fungi.</title>
        <authorList>
            <person name="Reynolds N.K."/>
            <person name="Stajich J.E."/>
            <person name="Barry K."/>
            <person name="Grigoriev I.V."/>
            <person name="Crous P."/>
            <person name="Smith M.E."/>
        </authorList>
    </citation>
    <scope>NUCLEOTIDE SEQUENCE</scope>
    <source>
        <strain evidence="1">RSA 2271</strain>
    </source>
</reference>
<evidence type="ECO:0000313" key="2">
    <source>
        <dbReference type="Proteomes" id="UP001145114"/>
    </source>
</evidence>
<feature type="non-terminal residue" evidence="1">
    <location>
        <position position="299"/>
    </location>
</feature>
<proteinExistence type="predicted"/>